<dbReference type="AlphaFoldDB" id="A0A7J3XZH5"/>
<dbReference type="GO" id="GO:0003735">
    <property type="term" value="F:structural constituent of ribosome"/>
    <property type="evidence" value="ECO:0007669"/>
    <property type="project" value="InterPro"/>
</dbReference>
<dbReference type="Pfam" id="PF01282">
    <property type="entry name" value="Ribosomal_S24e"/>
    <property type="match status" value="1"/>
</dbReference>
<dbReference type="InterPro" id="IPR001976">
    <property type="entry name" value="Ribosomal_eS24"/>
</dbReference>
<gene>
    <name evidence="3" type="primary">rps24e</name>
    <name evidence="4" type="ORF">ENM60_04160</name>
</gene>
<evidence type="ECO:0000313" key="4">
    <source>
        <dbReference type="EMBL" id="HHP67965.1"/>
    </source>
</evidence>
<dbReference type="InterPro" id="IPR012678">
    <property type="entry name" value="Ribosomal_uL23/eL15/eS24_sf"/>
</dbReference>
<comment type="caution">
    <text evidence="4">The sequence shown here is derived from an EMBL/GenBank/DDBJ whole genome shotgun (WGS) entry which is preliminary data.</text>
</comment>
<keyword evidence="1 3" id="KW-0689">Ribosomal protein</keyword>
<dbReference type="GO" id="GO:0006412">
    <property type="term" value="P:translation"/>
    <property type="evidence" value="ECO:0007669"/>
    <property type="project" value="UniProtKB-UniRule"/>
</dbReference>
<dbReference type="PANTHER" id="PTHR10496">
    <property type="entry name" value="40S RIBOSOMAL PROTEIN S24"/>
    <property type="match status" value="1"/>
</dbReference>
<proteinExistence type="inferred from homology"/>
<keyword evidence="2 3" id="KW-0687">Ribonucleoprotein</keyword>
<evidence type="ECO:0000256" key="1">
    <source>
        <dbReference type="ARBA" id="ARBA00022980"/>
    </source>
</evidence>
<sequence>MGKSIQIAGYSGEIVSEKYNPLVKRREVVVKIGHVGGGTPSRGVLRPELAKLFNVNVENVYVRKIETEHGIGVSLVKAHIYDSPERARFFEPEYIIKRNEEGLQNIQQAQGG</sequence>
<evidence type="ECO:0000256" key="2">
    <source>
        <dbReference type="ARBA" id="ARBA00023274"/>
    </source>
</evidence>
<dbReference type="HAMAP" id="MF_00545">
    <property type="entry name" value="Ribosomal_eS24"/>
    <property type="match status" value="1"/>
</dbReference>
<evidence type="ECO:0000256" key="3">
    <source>
        <dbReference type="HAMAP-Rule" id="MF_00545"/>
    </source>
</evidence>
<protein>
    <recommendedName>
        <fullName evidence="3">Small ribosomal subunit protein eS24</fullName>
    </recommendedName>
</protein>
<organism evidence="4">
    <name type="scientific">Thermogladius calderae</name>
    <dbReference type="NCBI Taxonomy" id="1200300"/>
    <lineage>
        <taxon>Archaea</taxon>
        <taxon>Thermoproteota</taxon>
        <taxon>Thermoprotei</taxon>
        <taxon>Desulfurococcales</taxon>
        <taxon>Desulfurococcaceae</taxon>
        <taxon>Thermogladius</taxon>
    </lineage>
</organism>
<accession>A0A7J3XZH5</accession>
<reference evidence="4" key="1">
    <citation type="journal article" date="2020" name="mSystems">
        <title>Genome- and Community-Level Interaction Insights into Carbon Utilization and Element Cycling Functions of Hydrothermarchaeota in Hydrothermal Sediment.</title>
        <authorList>
            <person name="Zhou Z."/>
            <person name="Liu Y."/>
            <person name="Xu W."/>
            <person name="Pan J."/>
            <person name="Luo Z.H."/>
            <person name="Li M."/>
        </authorList>
    </citation>
    <scope>NUCLEOTIDE SEQUENCE [LARGE SCALE GENOMIC DNA]</scope>
    <source>
        <strain evidence="4">SpSt-110</strain>
    </source>
</reference>
<dbReference type="GO" id="GO:1990904">
    <property type="term" value="C:ribonucleoprotein complex"/>
    <property type="evidence" value="ECO:0007669"/>
    <property type="project" value="UniProtKB-KW"/>
</dbReference>
<dbReference type="InterPro" id="IPR053709">
    <property type="entry name" value="eRP_eS24_sf"/>
</dbReference>
<dbReference type="EMBL" id="DRYK01000055">
    <property type="protein sequence ID" value="HHP67965.1"/>
    <property type="molecule type" value="Genomic_DNA"/>
</dbReference>
<name>A0A7J3XZH5_9CREN</name>
<dbReference type="SUPFAM" id="SSF54189">
    <property type="entry name" value="Ribosomal proteins S24e, L23 and L15e"/>
    <property type="match status" value="1"/>
</dbReference>
<dbReference type="Gene3D" id="3.30.70.3370">
    <property type="match status" value="1"/>
</dbReference>
<dbReference type="GO" id="GO:0005840">
    <property type="term" value="C:ribosome"/>
    <property type="evidence" value="ECO:0007669"/>
    <property type="project" value="UniProtKB-KW"/>
</dbReference>
<comment type="similarity">
    <text evidence="3">Belongs to the eukaryotic ribosomal protein eS24 family.</text>
</comment>